<reference evidence="3 4" key="1">
    <citation type="journal article" date="2008" name="Nature">
        <title>The genome of the choanoflagellate Monosiga brevicollis and the origin of metazoans.</title>
        <authorList>
            <consortium name="JGI Sequencing"/>
            <person name="King N."/>
            <person name="Westbrook M.J."/>
            <person name="Young S.L."/>
            <person name="Kuo A."/>
            <person name="Abedin M."/>
            <person name="Chapman J."/>
            <person name="Fairclough S."/>
            <person name="Hellsten U."/>
            <person name="Isogai Y."/>
            <person name="Letunic I."/>
            <person name="Marr M."/>
            <person name="Pincus D."/>
            <person name="Putnam N."/>
            <person name="Rokas A."/>
            <person name="Wright K.J."/>
            <person name="Zuzow R."/>
            <person name="Dirks W."/>
            <person name="Good M."/>
            <person name="Goodstein D."/>
            <person name="Lemons D."/>
            <person name="Li W."/>
            <person name="Lyons J.B."/>
            <person name="Morris A."/>
            <person name="Nichols S."/>
            <person name="Richter D.J."/>
            <person name="Salamov A."/>
            <person name="Bork P."/>
            <person name="Lim W.A."/>
            <person name="Manning G."/>
            <person name="Miller W.T."/>
            <person name="McGinnis W."/>
            <person name="Shapiro H."/>
            <person name="Tjian R."/>
            <person name="Grigoriev I.V."/>
            <person name="Rokhsar D."/>
        </authorList>
    </citation>
    <scope>NUCLEOTIDE SEQUENCE [LARGE SCALE GENOMIC DNA]</scope>
    <source>
        <strain evidence="4">MX1 / ATCC 50154</strain>
    </source>
</reference>
<keyword evidence="2" id="KW-0472">Membrane</keyword>
<gene>
    <name evidence="3" type="ORF">MONBRDRAFT_28875</name>
</gene>
<proteinExistence type="predicted"/>
<evidence type="ECO:0000256" key="1">
    <source>
        <dbReference type="SAM" id="MobiDB-lite"/>
    </source>
</evidence>
<keyword evidence="2" id="KW-0812">Transmembrane</keyword>
<feature type="region of interest" description="Disordered" evidence="1">
    <location>
        <begin position="1720"/>
        <end position="1744"/>
    </location>
</feature>
<dbReference type="EMBL" id="CH991570">
    <property type="protein sequence ID" value="EDQ85901.1"/>
    <property type="molecule type" value="Genomic_DNA"/>
</dbReference>
<evidence type="ECO:0000313" key="4">
    <source>
        <dbReference type="Proteomes" id="UP000001357"/>
    </source>
</evidence>
<dbReference type="InParanoid" id="A9V9B4"/>
<keyword evidence="4" id="KW-1185">Reference proteome</keyword>
<keyword evidence="2" id="KW-1133">Transmembrane helix</keyword>
<name>A9V9B4_MONBE</name>
<dbReference type="RefSeq" id="XP_001749380.1">
    <property type="nucleotide sequence ID" value="XM_001749328.1"/>
</dbReference>
<dbReference type="Proteomes" id="UP000001357">
    <property type="component" value="Unassembled WGS sequence"/>
</dbReference>
<evidence type="ECO:0000313" key="3">
    <source>
        <dbReference type="EMBL" id="EDQ85901.1"/>
    </source>
</evidence>
<dbReference type="GeneID" id="5894600"/>
<dbReference type="KEGG" id="mbr:MONBRDRAFT_28875"/>
<accession>A9V9B4</accession>
<evidence type="ECO:0000256" key="2">
    <source>
        <dbReference type="SAM" id="Phobius"/>
    </source>
</evidence>
<feature type="transmembrane region" description="Helical" evidence="2">
    <location>
        <begin position="1281"/>
        <end position="1303"/>
    </location>
</feature>
<feature type="region of interest" description="Disordered" evidence="1">
    <location>
        <begin position="1579"/>
        <end position="1600"/>
    </location>
</feature>
<protein>
    <submittedName>
        <fullName evidence="3">Uncharacterized protein</fullName>
    </submittedName>
</protein>
<sequence length="1845" mass="197864">MLLSNTALVARHAPWSLAPSGQTTPTTVQVLANECGPHGIGLANQLGTVVLDQLDVVADHPCPPTSVALTSLQPNLSALDVEWRLLVELQNANLSCSSFAALSGTIFFENRSWSLKTDSFGRAILALPLNNTAVDLLPATHHAVVRIPGAGTANLTQVMQPPRSTSGQITRPSASLVEVTYPSGPITPNTTFRLQLHLLHTESLYTARLRLNTSLPIRVRSSTLTPGLQHRVVQTDRVLGLFLARAGNTTDPEVAINRTTALLNLDIELKLPLNSTIGSLAMILHILEYTTRTGLPVRPSPANSPASAIDLPAPIPFVLTVSTNPVVALRGATDRPIILQTALFDGKTITGRFPVHEILRNGQILNRTSGYRCIVDDPLRLALQSDCQYSLDLNHQTPGPVTVTVLNTRAPGAHAFKVFIVVPTALEIATPQGWAGQYASLLNPSLAPPIPLTIWANFSGLQGGTAPLWLDVRPLLHDRVAITTGPSQLTWTAAGGLYLSPQAAGIIEVEVAPAWAALHTSLSLTVQAYFEAYRLLAQTAMVSSGRLASSTPGQVSYAGNPTEHSTAASKLLLPYLELDGGLVGPLLVDQVQIEGTAWLLAKQAIYPNATPAASTARVHLFNDPTGPSTTLVDEALPSATLLSVRLERTKVTLLNNLTVSQLATGLPPYRVTLPSLRLEWSGNLSESIEWFDTRLHVTTSSPGDCHLTVAYLNRTAQLSVFVVSVLDLEIVTVAGYSSARSLSEALEAEHASTQMRRIARANTYQQLVAFYVIRLSNDKLVHVQNGVSWSVATAAPIFVETSPVSEVINSGVRITEILVAETEPLKIRMETGQAYQLRVGLAFSDGSKIQASDLFPNNTSGPIFNDIIRFELIVAPAEVTVNSETGALYATSNTLPSDPVRIRVIALGEDGVQHDLLAHINLVASVGDADLGSQSNAAPLVTFAESEPVSIPLHVTSHSGFGIYSFTLDWDAAYLRLASFTWDSSMPCFSVLQKMQAAADSLSVFLGCRFHALTVQSSVLPCAFRPTAYFEQFTQVASVQRVLPFSPQATPLHLMGTWRSASPSGQVLLDMEVLAVDGNWSARPANPPISGTHKAHGFAGRLLSTVEVAEGAFVATAFVNMTRAVLGLSVVVLPDSNASTGAYYFLGRVKDPVEQRVTPLTAPIIMGSGAQELFDFGPYVAWDTLNTSNLGCYHSFHTLINSVRAVNLCPHRLDWVSPVASKYEPLHHGQSKRAAGRSVVSRINCDLVIQEEPVPISTTTQAAGTGQLGASSSDSGSPPGWVLGLIGAVAGLVILVIASVCLLRQRSRRARDQTDKFEAEAVELQGIDGVGLVGSVSATTALTSDSSRASPISVQEEVEKDEKELVVLEKASDLSEVDGAIPSTVKPHLEASSEVVAQDKPEMLHDPLHLSLPLALPSMVDESLLSSDHERFSLEADLAQAKTEMLARLNRSLASQALLGAFEESVGDDPTCPDSQVPEPLSPEEVDSLFAEYAAHNGLYSATYADLEARGYLRSAVEGYLQRHFARAPDKDRLSMTPSPHMYETPVPGGVPEPALYDNISASARNNNPVRPLHRAELPNSLTSKHTDPPAPRAQPAARQHSAYSEVPHVARGLRPGEPVHEYEAVNSNTDPALYDLALPANGPSSSSPLYDLAMPGQATIDDNHQPQPVDHHHGGEREATLYDTAAGSGLESKWANPSDSAPAIYDLATPNLTVQPQPFDQTHGHVSGGSAAPRLPQSGVESSQATFMALSHVDTASEEPTAVEPPKRKLFDIDRLVAQVNAGGYRREEAAERVRVPSAAQREEDLLAELLVPSVRRRFREQMELTAAPSIPDSNPEYEESEML</sequence>
<feature type="region of interest" description="Disordered" evidence="1">
    <location>
        <begin position="1824"/>
        <end position="1845"/>
    </location>
</feature>
<organism evidence="3 4">
    <name type="scientific">Monosiga brevicollis</name>
    <name type="common">Choanoflagellate</name>
    <dbReference type="NCBI Taxonomy" id="81824"/>
    <lineage>
        <taxon>Eukaryota</taxon>
        <taxon>Choanoflagellata</taxon>
        <taxon>Craspedida</taxon>
        <taxon>Salpingoecidae</taxon>
        <taxon>Monosiga</taxon>
    </lineage>
</organism>